<evidence type="ECO:0000313" key="3">
    <source>
        <dbReference type="Proteomes" id="UP000248039"/>
    </source>
</evidence>
<accession>A0A2V4PTF4</accession>
<gene>
    <name evidence="2" type="ORF">C7C46_00025</name>
</gene>
<dbReference type="PANTHER" id="PTHR43649:SF32">
    <property type="entry name" value="SUGAR BINDING SECRETED PROTEIN"/>
    <property type="match status" value="1"/>
</dbReference>
<dbReference type="PANTHER" id="PTHR43649">
    <property type="entry name" value="ARABINOSE-BINDING PROTEIN-RELATED"/>
    <property type="match status" value="1"/>
</dbReference>
<keyword evidence="3" id="KW-1185">Reference proteome</keyword>
<organism evidence="2 3">
    <name type="scientific">Streptomyces tateyamensis</name>
    <dbReference type="NCBI Taxonomy" id="565073"/>
    <lineage>
        <taxon>Bacteria</taxon>
        <taxon>Bacillati</taxon>
        <taxon>Actinomycetota</taxon>
        <taxon>Actinomycetes</taxon>
        <taxon>Kitasatosporales</taxon>
        <taxon>Streptomycetaceae</taxon>
        <taxon>Streptomyces</taxon>
    </lineage>
</organism>
<dbReference type="InterPro" id="IPR050490">
    <property type="entry name" value="Bact_solute-bd_prot1"/>
</dbReference>
<reference evidence="2 3" key="1">
    <citation type="submission" date="2018-03" db="EMBL/GenBank/DDBJ databases">
        <title>Bioinformatic expansion and discovery of thiopeptide antibiotics.</title>
        <authorList>
            <person name="Schwalen C.J."/>
            <person name="Hudson G.A."/>
            <person name="Mitchell D.A."/>
        </authorList>
    </citation>
    <scope>NUCLEOTIDE SEQUENCE [LARGE SCALE GENOMIC DNA]</scope>
    <source>
        <strain evidence="2 3">ATCC 21389</strain>
    </source>
</reference>
<proteinExistence type="predicted"/>
<feature type="region of interest" description="Disordered" evidence="1">
    <location>
        <begin position="1"/>
        <end position="76"/>
    </location>
</feature>
<comment type="caution">
    <text evidence="2">The sequence shown here is derived from an EMBL/GenBank/DDBJ whole genome shotgun (WGS) entry which is preliminary data.</text>
</comment>
<evidence type="ECO:0000313" key="2">
    <source>
        <dbReference type="EMBL" id="PYC88509.1"/>
    </source>
</evidence>
<sequence length="499" mass="52538">MVASMFPPCQGPCTLRHNAPKVMDPPKPKRLGARPLDSATPEEPSSVPSRRALSPTSFLTRPSAHQGVTMSPSPSGSRARLLGAAAVLATVLSASSCSSSGPAKDDANAPATLTVNLFSDFGYADLYKQYEQLHPNITIKESRADMGAHHQNLHAHLLAGSGTADIEAVEIGQVAGFQSQADKFVNFLDNGVDPSQWVPSKTAPASSPDGKVLFGLGTDMGGMALCYRPDLFKAAGLPTNRDQVSAMMADWPAYIAAGKQFLANSPNKNVRWFDSGGNLFSAVIAQAPQGFYDSTGKPVVTQNPAVKDAFDLVAGAIKDGESAGIQAFTPAWDTGFQKSQFATVACPAWMSYEFKTNPPADGGKWDLTRIPGGGGNWGGSYLTVPKSGKHTKAAVDLAKWLTAPDQEAKLFKEKGYFPSDRALWSQPDIADHTEPLFNDAPTGKIFSQSAKDLKPQPLGAHGAEIGTALGNALTAVEQGKADAGTAWKQALGDIANING</sequence>
<dbReference type="Pfam" id="PF13416">
    <property type="entry name" value="SBP_bac_8"/>
    <property type="match status" value="1"/>
</dbReference>
<dbReference type="Proteomes" id="UP000248039">
    <property type="component" value="Unassembled WGS sequence"/>
</dbReference>
<dbReference type="InterPro" id="IPR006059">
    <property type="entry name" value="SBP"/>
</dbReference>
<evidence type="ECO:0000256" key="1">
    <source>
        <dbReference type="SAM" id="MobiDB-lite"/>
    </source>
</evidence>
<dbReference type="AlphaFoldDB" id="A0A2V4PTF4"/>
<dbReference type="Gene3D" id="3.40.190.10">
    <property type="entry name" value="Periplasmic binding protein-like II"/>
    <property type="match status" value="1"/>
</dbReference>
<protein>
    <submittedName>
        <fullName evidence="2">ABC transporter substrate-binding protein</fullName>
    </submittedName>
</protein>
<dbReference type="SUPFAM" id="SSF53850">
    <property type="entry name" value="Periplasmic binding protein-like II"/>
    <property type="match status" value="1"/>
</dbReference>
<dbReference type="EMBL" id="PYBW01000001">
    <property type="protein sequence ID" value="PYC88509.1"/>
    <property type="molecule type" value="Genomic_DNA"/>
</dbReference>
<name>A0A2V4PTF4_9ACTN</name>